<dbReference type="AlphaFoldDB" id="A0A699YUR5"/>
<sequence>MHHAHHAMPYRAYVQAQSPEVNTHDPLTTTKPSGHQAVQPAPPPVQQVASPEVFMMASTDQKAEFPPFNDPDIVNQFACVLYLLRLGCPMTDLKAMQTLLRTIKQPAVAKAHWKDSVGWQMAEAIDAVYQEANNDLLDAAQFISITLDEATTVNNMDVMCVHAYVLVNFERKQIFLALKEMAYDQRQEGYAALGSFIDGDNQEGVRFAFGQGKVMQVGLDVAQEGGGRRSRKGAQSEGGSSLSLAALPAPKDPAAVNCWQCIALRATSPRPLLRAPAASCWLHCRGVSGGALQRGERGGRGRGARDGPGAPHRLGKHAPPKGTSLC</sequence>
<feature type="region of interest" description="Disordered" evidence="1">
    <location>
        <begin position="222"/>
        <end position="246"/>
    </location>
</feature>
<name>A0A699YUR5_HAELA</name>
<feature type="region of interest" description="Disordered" evidence="1">
    <location>
        <begin position="291"/>
        <end position="326"/>
    </location>
</feature>
<protein>
    <submittedName>
        <fullName evidence="2">Uncharacterized protein</fullName>
    </submittedName>
</protein>
<comment type="caution">
    <text evidence="2">The sequence shown here is derived from an EMBL/GenBank/DDBJ whole genome shotgun (WGS) entry which is preliminary data.</text>
</comment>
<feature type="compositionally biased region" description="Polar residues" evidence="1">
    <location>
        <begin position="22"/>
        <end position="33"/>
    </location>
</feature>
<dbReference type="EMBL" id="BLLF01000340">
    <property type="protein sequence ID" value="GFH10726.1"/>
    <property type="molecule type" value="Genomic_DNA"/>
</dbReference>
<evidence type="ECO:0000256" key="1">
    <source>
        <dbReference type="SAM" id="MobiDB-lite"/>
    </source>
</evidence>
<gene>
    <name evidence="2" type="ORF">HaLaN_06092</name>
</gene>
<reference evidence="2 3" key="1">
    <citation type="submission" date="2020-02" db="EMBL/GenBank/DDBJ databases">
        <title>Draft genome sequence of Haematococcus lacustris strain NIES-144.</title>
        <authorList>
            <person name="Morimoto D."/>
            <person name="Nakagawa S."/>
            <person name="Yoshida T."/>
            <person name="Sawayama S."/>
        </authorList>
    </citation>
    <scope>NUCLEOTIDE SEQUENCE [LARGE SCALE GENOMIC DNA]</scope>
    <source>
        <strain evidence="2 3">NIES-144</strain>
    </source>
</reference>
<evidence type="ECO:0000313" key="2">
    <source>
        <dbReference type="EMBL" id="GFH10726.1"/>
    </source>
</evidence>
<dbReference type="Proteomes" id="UP000485058">
    <property type="component" value="Unassembled WGS sequence"/>
</dbReference>
<feature type="compositionally biased region" description="Basic and acidic residues" evidence="1">
    <location>
        <begin position="294"/>
        <end position="305"/>
    </location>
</feature>
<keyword evidence="3" id="KW-1185">Reference proteome</keyword>
<proteinExistence type="predicted"/>
<accession>A0A699YUR5</accession>
<evidence type="ECO:0000313" key="3">
    <source>
        <dbReference type="Proteomes" id="UP000485058"/>
    </source>
</evidence>
<feature type="region of interest" description="Disordered" evidence="1">
    <location>
        <begin position="22"/>
        <end position="45"/>
    </location>
</feature>
<organism evidence="2 3">
    <name type="scientific">Haematococcus lacustris</name>
    <name type="common">Green alga</name>
    <name type="synonym">Haematococcus pluvialis</name>
    <dbReference type="NCBI Taxonomy" id="44745"/>
    <lineage>
        <taxon>Eukaryota</taxon>
        <taxon>Viridiplantae</taxon>
        <taxon>Chlorophyta</taxon>
        <taxon>core chlorophytes</taxon>
        <taxon>Chlorophyceae</taxon>
        <taxon>CS clade</taxon>
        <taxon>Chlamydomonadales</taxon>
        <taxon>Haematococcaceae</taxon>
        <taxon>Haematococcus</taxon>
    </lineage>
</organism>